<dbReference type="Proteomes" id="UP001497623">
    <property type="component" value="Unassembled WGS sequence"/>
</dbReference>
<dbReference type="GO" id="GO:0005634">
    <property type="term" value="C:nucleus"/>
    <property type="evidence" value="ECO:0007669"/>
    <property type="project" value="UniProtKB-SubCell"/>
</dbReference>
<dbReference type="GO" id="GO:0030154">
    <property type="term" value="P:cell differentiation"/>
    <property type="evidence" value="ECO:0007669"/>
    <property type="project" value="TreeGrafter"/>
</dbReference>
<gene>
    <name evidence="5" type="ORF">MNOR_LOCUS19898</name>
</gene>
<dbReference type="InterPro" id="IPR000418">
    <property type="entry name" value="Ets_dom"/>
</dbReference>
<evidence type="ECO:0000256" key="3">
    <source>
        <dbReference type="RuleBase" id="RU004019"/>
    </source>
</evidence>
<dbReference type="EMBL" id="CAXKWB010015012">
    <property type="protein sequence ID" value="CAL4112446.1"/>
    <property type="molecule type" value="Genomic_DNA"/>
</dbReference>
<accession>A0AAV2R4D6</accession>
<dbReference type="SMART" id="SM00413">
    <property type="entry name" value="ETS"/>
    <property type="match status" value="1"/>
</dbReference>
<dbReference type="SUPFAM" id="SSF46785">
    <property type="entry name" value="Winged helix' DNA-binding domain"/>
    <property type="match status" value="1"/>
</dbReference>
<evidence type="ECO:0000256" key="2">
    <source>
        <dbReference type="ARBA" id="ARBA00023125"/>
    </source>
</evidence>
<keyword evidence="3" id="KW-0539">Nucleus</keyword>
<dbReference type="Gene3D" id="1.10.10.10">
    <property type="entry name" value="Winged helix-like DNA-binding domain superfamily/Winged helix DNA-binding domain"/>
    <property type="match status" value="1"/>
</dbReference>
<keyword evidence="6" id="KW-1185">Reference proteome</keyword>
<dbReference type="PRINTS" id="PR00454">
    <property type="entry name" value="ETSDOMAIN"/>
</dbReference>
<dbReference type="PANTHER" id="PTHR11849">
    <property type="entry name" value="ETS"/>
    <property type="match status" value="1"/>
</dbReference>
<evidence type="ECO:0000259" key="4">
    <source>
        <dbReference type="PROSITE" id="PS50061"/>
    </source>
</evidence>
<keyword evidence="2 3" id="KW-0238">DNA-binding</keyword>
<dbReference type="InterPro" id="IPR036390">
    <property type="entry name" value="WH_DNA-bd_sf"/>
</dbReference>
<comment type="subcellular location">
    <subcellularLocation>
        <location evidence="3">Nucleus</location>
    </subcellularLocation>
</comment>
<name>A0AAV2R4D6_MEGNR</name>
<proteinExistence type="inferred from homology"/>
<feature type="domain" description="ETS" evidence="4">
    <location>
        <begin position="293"/>
        <end position="375"/>
    </location>
</feature>
<protein>
    <recommendedName>
        <fullName evidence="4">ETS domain-containing protein</fullName>
    </recommendedName>
</protein>
<comment type="caution">
    <text evidence="5">The sequence shown here is derived from an EMBL/GenBank/DDBJ whole genome shotgun (WGS) entry which is preliminary data.</text>
</comment>
<evidence type="ECO:0000313" key="6">
    <source>
        <dbReference type="Proteomes" id="UP001497623"/>
    </source>
</evidence>
<dbReference type="InterPro" id="IPR036388">
    <property type="entry name" value="WH-like_DNA-bd_sf"/>
</dbReference>
<organism evidence="5 6">
    <name type="scientific">Meganyctiphanes norvegica</name>
    <name type="common">Northern krill</name>
    <name type="synonym">Thysanopoda norvegica</name>
    <dbReference type="NCBI Taxonomy" id="48144"/>
    <lineage>
        <taxon>Eukaryota</taxon>
        <taxon>Metazoa</taxon>
        <taxon>Ecdysozoa</taxon>
        <taxon>Arthropoda</taxon>
        <taxon>Crustacea</taxon>
        <taxon>Multicrustacea</taxon>
        <taxon>Malacostraca</taxon>
        <taxon>Eumalacostraca</taxon>
        <taxon>Eucarida</taxon>
        <taxon>Euphausiacea</taxon>
        <taxon>Euphausiidae</taxon>
        <taxon>Meganyctiphanes</taxon>
    </lineage>
</organism>
<evidence type="ECO:0000313" key="5">
    <source>
        <dbReference type="EMBL" id="CAL4112446.1"/>
    </source>
</evidence>
<dbReference type="GO" id="GO:0043565">
    <property type="term" value="F:sequence-specific DNA binding"/>
    <property type="evidence" value="ECO:0007669"/>
    <property type="project" value="InterPro"/>
</dbReference>
<sequence length="392" mass="44669">MTWRPSKTFPYRNGKQRIVYHGDSVCRQNKLHEFTLNLGALGSYSGMTLLQSTKDDFCYMLGDAIGKIFYKELKKRRTEQGSYDSCSFGINPQANTYKHKGLKSADSSQHTSPLFDSIYDGFGSDDNSGYSSSPLSESMYDDLGSANSSGYASPKYDSMYAVLGPADSSGYTPPLSDSMSCYSDIHLDIYKTHGYTNYGESRLQSPGYFDDLEDIKSEDLIEMEPHELSMIYNNHVLNFNTDTVDLESNTIKHKEQEPSILRDNEPLVIENSNLWQKSSEKICTSSRRKEREPTNWEFLMRLLVDPASNPKLIRWNNEARGTFHLVKPDLITELWNARSNKKDVTYTNFARGLRYHYKTGALERISERQLVYGCGPKALAFLNQLRAEQSTQ</sequence>
<evidence type="ECO:0000256" key="1">
    <source>
        <dbReference type="ARBA" id="ARBA00005562"/>
    </source>
</evidence>
<dbReference type="InterPro" id="IPR046328">
    <property type="entry name" value="ETS_fam"/>
</dbReference>
<reference evidence="5 6" key="1">
    <citation type="submission" date="2024-05" db="EMBL/GenBank/DDBJ databases">
        <authorList>
            <person name="Wallberg A."/>
        </authorList>
    </citation>
    <scope>NUCLEOTIDE SEQUENCE [LARGE SCALE GENOMIC DNA]</scope>
</reference>
<comment type="similarity">
    <text evidence="1 3">Belongs to the ETS family.</text>
</comment>
<dbReference type="PROSITE" id="PS50061">
    <property type="entry name" value="ETS_DOMAIN_3"/>
    <property type="match status" value="1"/>
</dbReference>
<dbReference type="Pfam" id="PF00178">
    <property type="entry name" value="Ets"/>
    <property type="match status" value="1"/>
</dbReference>
<dbReference type="GO" id="GO:0000981">
    <property type="term" value="F:DNA-binding transcription factor activity, RNA polymerase II-specific"/>
    <property type="evidence" value="ECO:0007669"/>
    <property type="project" value="TreeGrafter"/>
</dbReference>
<dbReference type="AlphaFoldDB" id="A0AAV2R4D6"/>